<feature type="region of interest" description="Disordered" evidence="1">
    <location>
        <begin position="85"/>
        <end position="109"/>
    </location>
</feature>
<name>A0AAD4F4F7_9PEZI</name>
<gene>
    <name evidence="2" type="ORF">NEMBOFW57_003172</name>
</gene>
<accession>A0AAD4F4F7</accession>
<protein>
    <submittedName>
        <fullName evidence="2">Uncharacterized protein</fullName>
    </submittedName>
</protein>
<feature type="region of interest" description="Disordered" evidence="1">
    <location>
        <begin position="43"/>
        <end position="65"/>
    </location>
</feature>
<sequence length="234" mass="25549">MEEDDRRSQEEFSKRYRAYATPLHIPAAEPIIRPDSPTLGGFDDAFCFSPTTPTSPKSMAEHHHQLPQPRFQEIELPPLQPIPETVESEAEDEPSEINNDNNDSNNDTYHLARSVDRCCEHLASLRAQLARHSTSLHDLLASEPSLSSSSSSTASTAPPPSAVAVAVAATRLPVAVAGTMNGNGSTGMGGGSAASAEEARRARIERLRRSGWQRKRFDGTRYEVLCEEVLAELE</sequence>
<evidence type="ECO:0000313" key="3">
    <source>
        <dbReference type="Proteomes" id="UP001197093"/>
    </source>
</evidence>
<reference evidence="2" key="1">
    <citation type="submission" date="2023-02" db="EMBL/GenBank/DDBJ databases">
        <authorList>
            <person name="Palmer J.M."/>
        </authorList>
    </citation>
    <scope>NUCLEOTIDE SEQUENCE</scope>
    <source>
        <strain evidence="2">FW57</strain>
    </source>
</reference>
<dbReference type="Proteomes" id="UP001197093">
    <property type="component" value="Unassembled WGS sequence"/>
</dbReference>
<evidence type="ECO:0000313" key="2">
    <source>
        <dbReference type="EMBL" id="KAG7293126.1"/>
    </source>
</evidence>
<evidence type="ECO:0000256" key="1">
    <source>
        <dbReference type="SAM" id="MobiDB-lite"/>
    </source>
</evidence>
<organism evidence="2 3">
    <name type="scientific">Staphylotrichum longicolle</name>
    <dbReference type="NCBI Taxonomy" id="669026"/>
    <lineage>
        <taxon>Eukaryota</taxon>
        <taxon>Fungi</taxon>
        <taxon>Dikarya</taxon>
        <taxon>Ascomycota</taxon>
        <taxon>Pezizomycotina</taxon>
        <taxon>Sordariomycetes</taxon>
        <taxon>Sordariomycetidae</taxon>
        <taxon>Sordariales</taxon>
        <taxon>Chaetomiaceae</taxon>
        <taxon>Staphylotrichum</taxon>
    </lineage>
</organism>
<keyword evidence="3" id="KW-1185">Reference proteome</keyword>
<dbReference type="AlphaFoldDB" id="A0AAD4F4F7"/>
<dbReference type="EMBL" id="JAHCVI010000001">
    <property type="protein sequence ID" value="KAG7293126.1"/>
    <property type="molecule type" value="Genomic_DNA"/>
</dbReference>
<proteinExistence type="predicted"/>
<feature type="compositionally biased region" description="Low complexity" evidence="1">
    <location>
        <begin position="98"/>
        <end position="107"/>
    </location>
</feature>
<feature type="compositionally biased region" description="Acidic residues" evidence="1">
    <location>
        <begin position="86"/>
        <end position="95"/>
    </location>
</feature>
<comment type="caution">
    <text evidence="2">The sequence shown here is derived from an EMBL/GenBank/DDBJ whole genome shotgun (WGS) entry which is preliminary data.</text>
</comment>